<comment type="caution">
    <text evidence="1">The sequence shown here is derived from an EMBL/GenBank/DDBJ whole genome shotgun (WGS) entry which is preliminary data.</text>
</comment>
<evidence type="ECO:0000313" key="2">
    <source>
        <dbReference type="Proteomes" id="UP001139646"/>
    </source>
</evidence>
<protein>
    <submittedName>
        <fullName evidence="1">Uncharacterized protein</fullName>
    </submittedName>
</protein>
<keyword evidence="2" id="KW-1185">Reference proteome</keyword>
<organism evidence="1 2">
    <name type="scientific">Colwellia maritima</name>
    <dbReference type="NCBI Taxonomy" id="2912588"/>
    <lineage>
        <taxon>Bacteria</taxon>
        <taxon>Pseudomonadati</taxon>
        <taxon>Pseudomonadota</taxon>
        <taxon>Gammaproteobacteria</taxon>
        <taxon>Alteromonadales</taxon>
        <taxon>Colwelliaceae</taxon>
        <taxon>Colwellia</taxon>
    </lineage>
</organism>
<accession>A0ABS9X492</accession>
<dbReference type="RefSeq" id="WP_242288225.1">
    <property type="nucleotide sequence ID" value="NZ_JAKKSL010000004.1"/>
</dbReference>
<sequence>MATTDLSLGEHWEMFIKNEVSGGVVLAPQVTWYEMPCAPWKNAKANWKPCATI</sequence>
<evidence type="ECO:0000313" key="1">
    <source>
        <dbReference type="EMBL" id="MCI2285052.1"/>
    </source>
</evidence>
<reference evidence="1" key="1">
    <citation type="submission" date="2022-01" db="EMBL/GenBank/DDBJ databases">
        <title>Colwellia maritima, isolated from seawater.</title>
        <authorList>
            <person name="Kristyanto S."/>
            <person name="Jung J."/>
            <person name="Jeon C.O."/>
        </authorList>
    </citation>
    <scope>NUCLEOTIDE SEQUENCE</scope>
    <source>
        <strain evidence="1">MSW7</strain>
    </source>
</reference>
<dbReference type="EMBL" id="JAKKSL010000004">
    <property type="protein sequence ID" value="MCI2285052.1"/>
    <property type="molecule type" value="Genomic_DNA"/>
</dbReference>
<dbReference type="Proteomes" id="UP001139646">
    <property type="component" value="Unassembled WGS sequence"/>
</dbReference>
<proteinExistence type="predicted"/>
<gene>
    <name evidence="1" type="ORF">L3081_18705</name>
</gene>
<name>A0ABS9X492_9GAMM</name>